<dbReference type="Proteomes" id="UP001620626">
    <property type="component" value="Unassembled WGS sequence"/>
</dbReference>
<name>A0ABD2HV61_9BILA</name>
<accession>A0ABD2HV61</accession>
<dbReference type="PANTHER" id="PTHR12967:SF0">
    <property type="entry name" value="PROTEIN SHQ1 HOMOLOG"/>
    <property type="match status" value="1"/>
</dbReference>
<dbReference type="InterPro" id="IPR039742">
    <property type="entry name" value="Shq1"/>
</dbReference>
<dbReference type="Pfam" id="PF21413">
    <property type="entry name" value="SHQ1-like_CS"/>
    <property type="match status" value="1"/>
</dbReference>
<evidence type="ECO:0000313" key="7">
    <source>
        <dbReference type="Proteomes" id="UP001620626"/>
    </source>
</evidence>
<dbReference type="InterPro" id="IPR007009">
    <property type="entry name" value="Shq1_C"/>
</dbReference>
<dbReference type="PANTHER" id="PTHR12967">
    <property type="entry name" value="PROTEIN SHQ1 HOMOLOG"/>
    <property type="match status" value="1"/>
</dbReference>
<proteinExistence type="inferred from homology"/>
<comment type="caution">
    <text evidence="6">The sequence shown here is derived from an EMBL/GenBank/DDBJ whole genome shotgun (WGS) entry which is preliminary data.</text>
</comment>
<dbReference type="Gene3D" id="2.60.40.790">
    <property type="match status" value="1"/>
</dbReference>
<gene>
    <name evidence="6" type="ORF">niasHT_038820</name>
</gene>
<evidence type="ECO:0000256" key="1">
    <source>
        <dbReference type="ARBA" id="ARBA00005607"/>
    </source>
</evidence>
<evidence type="ECO:0000256" key="3">
    <source>
        <dbReference type="SAM" id="MobiDB-lite"/>
    </source>
</evidence>
<evidence type="ECO:0000259" key="5">
    <source>
        <dbReference type="Pfam" id="PF21413"/>
    </source>
</evidence>
<dbReference type="EMBL" id="JBICBT010001356">
    <property type="protein sequence ID" value="KAL3071752.1"/>
    <property type="molecule type" value="Genomic_DNA"/>
</dbReference>
<feature type="domain" description="SHQ1-like CS" evidence="5">
    <location>
        <begin position="3"/>
        <end position="89"/>
    </location>
</feature>
<feature type="region of interest" description="Disordered" evidence="3">
    <location>
        <begin position="420"/>
        <end position="441"/>
    </location>
</feature>
<sequence length="441" mass="50200">MLTPLFRVAQDDRFLLLTIRAPHCSLRGAELSYDGRTFLFHAKPYFLRLFLPADVVDDESGTCEYDAEEVPKKTPGEYFARLEMLTELLRPQEPNGQRLVEELDGGEDEFGGGNDSIDCFAQQSLPKDWPATSSSAATALFGYGFGWQRHAVLGRLLADIGQGELPIDLEDPDGTSIDDRLECLNAFDADHFRPEHYLADLHEPDQAQLDVMEFDPFQHKDSSNFALSDQDRADLKDLPRRKLPHFAREAIGQIVRSLVDILFGFLYDFRTTLGEHSVESGWTCSHLAPSLAFLLRWPSTREALRCTVRHSLVVPLFRNWSLSLLVCRDVCAVFKIGPVAVLHCLLTVRRLFNRGDEFRYMFNQLFMDELCLWVQSVPEEVFEQIGSELETELDKLSKADMTELELDTIELEAKMALLNPVDSDDEEEEEEEVKKAQITSL</sequence>
<keyword evidence="7" id="KW-1185">Reference proteome</keyword>
<dbReference type="InterPro" id="IPR008978">
    <property type="entry name" value="HSP20-like_chaperone"/>
</dbReference>
<feature type="compositionally biased region" description="Acidic residues" evidence="3">
    <location>
        <begin position="422"/>
        <end position="431"/>
    </location>
</feature>
<evidence type="ECO:0000259" key="4">
    <source>
        <dbReference type="Pfam" id="PF04925"/>
    </source>
</evidence>
<organism evidence="6 7">
    <name type="scientific">Heterodera trifolii</name>
    <dbReference type="NCBI Taxonomy" id="157864"/>
    <lineage>
        <taxon>Eukaryota</taxon>
        <taxon>Metazoa</taxon>
        <taxon>Ecdysozoa</taxon>
        <taxon>Nematoda</taxon>
        <taxon>Chromadorea</taxon>
        <taxon>Rhabditida</taxon>
        <taxon>Tylenchina</taxon>
        <taxon>Tylenchomorpha</taxon>
        <taxon>Tylenchoidea</taxon>
        <taxon>Heteroderidae</taxon>
        <taxon>Heteroderinae</taxon>
        <taxon>Heterodera</taxon>
    </lineage>
</organism>
<evidence type="ECO:0000313" key="6">
    <source>
        <dbReference type="EMBL" id="KAL3071752.1"/>
    </source>
</evidence>
<reference evidence="6 7" key="1">
    <citation type="submission" date="2024-10" db="EMBL/GenBank/DDBJ databases">
        <authorList>
            <person name="Kim D."/>
        </authorList>
    </citation>
    <scope>NUCLEOTIDE SEQUENCE [LARGE SCALE GENOMIC DNA]</scope>
    <source>
        <strain evidence="6">BH-2024</strain>
    </source>
</reference>
<dbReference type="Pfam" id="PF04925">
    <property type="entry name" value="SHQ1"/>
    <property type="match status" value="1"/>
</dbReference>
<dbReference type="InterPro" id="IPR048696">
    <property type="entry name" value="SHQ1-like_CS"/>
</dbReference>
<dbReference type="AlphaFoldDB" id="A0ABD2HV61"/>
<comment type="similarity">
    <text evidence="1">Belongs to the SHQ1 family.</text>
</comment>
<evidence type="ECO:0000256" key="2">
    <source>
        <dbReference type="ARBA" id="ARBA00013750"/>
    </source>
</evidence>
<feature type="domain" description="Shq1 C-terminal" evidence="4">
    <location>
        <begin position="219"/>
        <end position="401"/>
    </location>
</feature>
<protein>
    <recommendedName>
        <fullName evidence="2">Protein SHQ1 homolog</fullName>
    </recommendedName>
</protein>